<reference evidence="3" key="1">
    <citation type="journal article" date="2023" name="Mol. Phylogenet. Evol.">
        <title>Genome-scale phylogeny and comparative genomics of the fungal order Sordariales.</title>
        <authorList>
            <person name="Hensen N."/>
            <person name="Bonometti L."/>
            <person name="Westerberg I."/>
            <person name="Brannstrom I.O."/>
            <person name="Guillou S."/>
            <person name="Cros-Aarteil S."/>
            <person name="Calhoun S."/>
            <person name="Haridas S."/>
            <person name="Kuo A."/>
            <person name="Mondo S."/>
            <person name="Pangilinan J."/>
            <person name="Riley R."/>
            <person name="LaButti K."/>
            <person name="Andreopoulos B."/>
            <person name="Lipzen A."/>
            <person name="Chen C."/>
            <person name="Yan M."/>
            <person name="Daum C."/>
            <person name="Ng V."/>
            <person name="Clum A."/>
            <person name="Steindorff A."/>
            <person name="Ohm R.A."/>
            <person name="Martin F."/>
            <person name="Silar P."/>
            <person name="Natvig D.O."/>
            <person name="Lalanne C."/>
            <person name="Gautier V."/>
            <person name="Ament-Velasquez S.L."/>
            <person name="Kruys A."/>
            <person name="Hutchinson M.I."/>
            <person name="Powell A.J."/>
            <person name="Barry K."/>
            <person name="Miller A.N."/>
            <person name="Grigoriev I.V."/>
            <person name="Debuchy R."/>
            <person name="Gladieux P."/>
            <person name="Hiltunen Thoren M."/>
            <person name="Johannesson H."/>
        </authorList>
    </citation>
    <scope>NUCLEOTIDE SEQUENCE [LARGE SCALE GENOMIC DNA]</scope>
    <source>
        <strain evidence="3">CBS 284.82</strain>
    </source>
</reference>
<proteinExistence type="predicted"/>
<organism evidence="2 3">
    <name type="scientific">Parachaetomium inaequale</name>
    <dbReference type="NCBI Taxonomy" id="2588326"/>
    <lineage>
        <taxon>Eukaryota</taxon>
        <taxon>Fungi</taxon>
        <taxon>Dikarya</taxon>
        <taxon>Ascomycota</taxon>
        <taxon>Pezizomycotina</taxon>
        <taxon>Sordariomycetes</taxon>
        <taxon>Sordariomycetidae</taxon>
        <taxon>Sordariales</taxon>
        <taxon>Chaetomiaceae</taxon>
        <taxon>Parachaetomium</taxon>
    </lineage>
</organism>
<feature type="region of interest" description="Disordered" evidence="1">
    <location>
        <begin position="83"/>
        <end position="116"/>
    </location>
</feature>
<keyword evidence="3" id="KW-1185">Reference proteome</keyword>
<name>A0AAN6PRX0_9PEZI</name>
<evidence type="ECO:0000313" key="3">
    <source>
        <dbReference type="Proteomes" id="UP001303115"/>
    </source>
</evidence>
<evidence type="ECO:0000313" key="2">
    <source>
        <dbReference type="EMBL" id="KAK4043801.1"/>
    </source>
</evidence>
<feature type="compositionally biased region" description="Polar residues" evidence="1">
    <location>
        <begin position="250"/>
        <end position="264"/>
    </location>
</feature>
<feature type="compositionally biased region" description="Acidic residues" evidence="1">
    <location>
        <begin position="296"/>
        <end position="322"/>
    </location>
</feature>
<dbReference type="Proteomes" id="UP001303115">
    <property type="component" value="Unassembled WGS sequence"/>
</dbReference>
<dbReference type="EMBL" id="MU854324">
    <property type="protein sequence ID" value="KAK4043801.1"/>
    <property type="molecule type" value="Genomic_DNA"/>
</dbReference>
<sequence length="713" mass="74216">MQRSQQLRTATQTRRSARAGFPEPDDFEGLPVRQWRQEWVSVAPSSQQEMTQQGDRWAVELPYGMPRESHLLPPHTQELLRAARSGRLYKRPAPTEEEEPDAEVDAVKGEKKDWEPTSDGYMVKVWKQVPRNAENQTISHLAKRHKNTVTLASRAAAPQAAGPTVTRATVRRIDAAGNPYEQTVTLADGQQVDGEIISTTVVPAPTAAQGELGVQQTTPARRRPPPPKRKAKGPGRGRKKGKLPIPLPATRSQATNADGTSAAQPETVGPDGIKIEDTEDSANQDSEMADISGMPSEDEEGEGGEGEEEEEGDEEAGDDEGAETPNVEDASGEARDPEAEDSEMSEPIQPSSVEEPGEPRPAAEEVEEVEVTIPKVRFQPPSLANLGPPHAAAQGSPLKNVMILSPTEPSPMISPTANTSFAASNYLEVQSCTVSMDMGTGSTISQAYAAETTTQSILPPLRENAAQRHIANHSAAMPTTQPAKLSPPAPAEKPAEAPADQPQPATEPQPTTPPTTTKTPSPPAESAPAVKAEPAPAPEPAPTAQTSDQADPTDQTDSTIPEVSLQPPPDVPPSLPATAAAADGAADEVDEADEAAAANEEAAAAGGGGDDNDNDNDNEEEEDDGLNLLGSLERELDRQEGMSSSSSGSGASNASGGSEGKDGKDGAAAADVEEAAAAAGDADAGVDGKVSAGEEAMVGEGVVEGLVEGGSSS</sequence>
<feature type="compositionally biased region" description="Low complexity" evidence="1">
    <location>
        <begin position="595"/>
        <end position="604"/>
    </location>
</feature>
<feature type="compositionally biased region" description="Pro residues" evidence="1">
    <location>
        <begin position="566"/>
        <end position="575"/>
    </location>
</feature>
<feature type="compositionally biased region" description="Low complexity" evidence="1">
    <location>
        <begin position="1"/>
        <end position="14"/>
    </location>
</feature>
<feature type="region of interest" description="Disordered" evidence="1">
    <location>
        <begin position="461"/>
        <end position="687"/>
    </location>
</feature>
<feature type="compositionally biased region" description="Acidic residues" evidence="1">
    <location>
        <begin position="95"/>
        <end position="104"/>
    </location>
</feature>
<feature type="compositionally biased region" description="Basic residues" evidence="1">
    <location>
        <begin position="220"/>
        <end position="242"/>
    </location>
</feature>
<feature type="region of interest" description="Disordered" evidence="1">
    <location>
        <begin position="1"/>
        <end position="32"/>
    </location>
</feature>
<feature type="region of interest" description="Disordered" evidence="1">
    <location>
        <begin position="200"/>
        <end position="374"/>
    </location>
</feature>
<evidence type="ECO:0000256" key="1">
    <source>
        <dbReference type="SAM" id="MobiDB-lite"/>
    </source>
</evidence>
<feature type="compositionally biased region" description="Acidic residues" evidence="1">
    <location>
        <begin position="610"/>
        <end position="625"/>
    </location>
</feature>
<feature type="compositionally biased region" description="Polar residues" evidence="1">
    <location>
        <begin position="548"/>
        <end position="559"/>
    </location>
</feature>
<feature type="compositionally biased region" description="Basic and acidic residues" evidence="1">
    <location>
        <begin position="105"/>
        <end position="115"/>
    </location>
</feature>
<comment type="caution">
    <text evidence="2">The sequence shown here is derived from an EMBL/GenBank/DDBJ whole genome shotgun (WGS) entry which is preliminary data.</text>
</comment>
<feature type="compositionally biased region" description="Low complexity" evidence="1">
    <location>
        <begin position="666"/>
        <end position="687"/>
    </location>
</feature>
<dbReference type="AlphaFoldDB" id="A0AAN6PRX0"/>
<accession>A0AAN6PRX0</accession>
<feature type="compositionally biased region" description="Acidic residues" evidence="1">
    <location>
        <begin position="585"/>
        <end position="594"/>
    </location>
</feature>
<protein>
    <submittedName>
        <fullName evidence="2">Uncharacterized protein</fullName>
    </submittedName>
</protein>
<feature type="compositionally biased region" description="Low complexity" evidence="1">
    <location>
        <begin position="641"/>
        <end position="656"/>
    </location>
</feature>
<gene>
    <name evidence="2" type="ORF">C8A01DRAFT_32121</name>
</gene>